<accession>A0AAW9CV92</accession>
<evidence type="ECO:0000313" key="1">
    <source>
        <dbReference type="EMBL" id="MDW9254813.1"/>
    </source>
</evidence>
<dbReference type="Proteomes" id="UP001272137">
    <property type="component" value="Unassembled WGS sequence"/>
</dbReference>
<proteinExistence type="predicted"/>
<reference evidence="1" key="1">
    <citation type="submission" date="2018-08" db="EMBL/GenBank/DDBJ databases">
        <title>Identification of Burkholderia cepacia strains that express a Burkholderia pseudomallei-like capsular polysaccharide.</title>
        <authorList>
            <person name="Burtnick M.N."/>
            <person name="Vongsouvath M."/>
            <person name="Newton P."/>
            <person name="Wuthiekanun V."/>
            <person name="Limmathurotsakul D."/>
            <person name="Brett P.J."/>
            <person name="Chantratita N."/>
            <person name="Dance D.A."/>
        </authorList>
    </citation>
    <scope>NUCLEOTIDE SEQUENCE</scope>
    <source>
        <strain evidence="1">SBXCC001</strain>
    </source>
</reference>
<comment type="caution">
    <text evidence="1">The sequence shown here is derived from an EMBL/GenBank/DDBJ whole genome shotgun (WGS) entry which is preliminary data.</text>
</comment>
<dbReference type="EMBL" id="QXCT01000002">
    <property type="protein sequence ID" value="MDW9254813.1"/>
    <property type="molecule type" value="Genomic_DNA"/>
</dbReference>
<organism evidence="1 2">
    <name type="scientific">Burkholderia thailandensis</name>
    <dbReference type="NCBI Taxonomy" id="57975"/>
    <lineage>
        <taxon>Bacteria</taxon>
        <taxon>Pseudomonadati</taxon>
        <taxon>Pseudomonadota</taxon>
        <taxon>Betaproteobacteria</taxon>
        <taxon>Burkholderiales</taxon>
        <taxon>Burkholderiaceae</taxon>
        <taxon>Burkholderia</taxon>
        <taxon>pseudomallei group</taxon>
    </lineage>
</organism>
<evidence type="ECO:0000313" key="2">
    <source>
        <dbReference type="Proteomes" id="UP001272137"/>
    </source>
</evidence>
<gene>
    <name evidence="1" type="ORF">C7S16_2508</name>
</gene>
<protein>
    <submittedName>
        <fullName evidence="1">Uncharacterized protein</fullName>
    </submittedName>
</protein>
<name>A0AAW9CV92_BURTH</name>
<dbReference type="AlphaFoldDB" id="A0AAW9CV92"/>
<sequence>MRLRCWCQEFVMKTTTADRMRVPVRNPAQGGRQCAGRCDGAMA</sequence>